<gene>
    <name evidence="4" type="ORF">EXE30_11385</name>
</gene>
<dbReference type="EMBL" id="SGIM01000009">
    <property type="protein sequence ID" value="RZF51173.1"/>
    <property type="molecule type" value="Genomic_DNA"/>
</dbReference>
<reference evidence="4 5" key="1">
    <citation type="submission" date="2019-02" db="EMBL/GenBank/DDBJ databases">
        <title>The draft genome of Acinetobacter halotolerans strain JCM 31009.</title>
        <authorList>
            <person name="Qin J."/>
            <person name="Feng Y."/>
            <person name="Nemec A."/>
            <person name="Zong Z."/>
        </authorList>
    </citation>
    <scope>NUCLEOTIDE SEQUENCE [LARGE SCALE GENOMIC DNA]</scope>
    <source>
        <strain evidence="4 5">JCM 31009</strain>
    </source>
</reference>
<keyword evidence="5" id="KW-1185">Reference proteome</keyword>
<dbReference type="Pfam" id="PF00583">
    <property type="entry name" value="Acetyltransf_1"/>
    <property type="match status" value="1"/>
</dbReference>
<dbReference type="InterPro" id="IPR000182">
    <property type="entry name" value="GNAT_dom"/>
</dbReference>
<feature type="domain" description="N-acetyltransferase" evidence="3">
    <location>
        <begin position="1"/>
        <end position="157"/>
    </location>
</feature>
<evidence type="ECO:0000259" key="3">
    <source>
        <dbReference type="PROSITE" id="PS51186"/>
    </source>
</evidence>
<proteinExistence type="predicted"/>
<keyword evidence="2" id="KW-0012">Acyltransferase</keyword>
<comment type="caution">
    <text evidence="4">The sequence shown here is derived from an EMBL/GenBank/DDBJ whole genome shotgun (WGS) entry which is preliminary data.</text>
</comment>
<evidence type="ECO:0000256" key="1">
    <source>
        <dbReference type="ARBA" id="ARBA00022679"/>
    </source>
</evidence>
<dbReference type="CDD" id="cd04301">
    <property type="entry name" value="NAT_SF"/>
    <property type="match status" value="1"/>
</dbReference>
<dbReference type="RefSeq" id="WP_130162487.1">
    <property type="nucleotide sequence ID" value="NZ_SGIM01000009.1"/>
</dbReference>
<dbReference type="Proteomes" id="UP000292110">
    <property type="component" value="Unassembled WGS sequence"/>
</dbReference>
<name>A0A4Q6X9D7_9GAMM</name>
<evidence type="ECO:0000313" key="5">
    <source>
        <dbReference type="Proteomes" id="UP000292110"/>
    </source>
</evidence>
<dbReference type="InterPro" id="IPR016181">
    <property type="entry name" value="Acyl_CoA_acyltransferase"/>
</dbReference>
<dbReference type="AlphaFoldDB" id="A0A4Q6X9D7"/>
<sequence>MYPVQHRSWVGLSEQQQAQLKLLLLEADPDWAQISTYLGQANIFVIVDEQDHLLAQLCLTQNDHEAEIQNLAVDQRMQGQGLAKVLIQSAIEYAAQLAVQNLWVKTGNSSLNQLGLYQKCGFRMSHIERDAFKNYPEPIFENGIRCLDQVVLSIEFKHPV</sequence>
<organism evidence="4 5">
    <name type="scientific">Acinetobacter halotolerans</name>
    <dbReference type="NCBI Taxonomy" id="1752076"/>
    <lineage>
        <taxon>Bacteria</taxon>
        <taxon>Pseudomonadati</taxon>
        <taxon>Pseudomonadota</taxon>
        <taxon>Gammaproteobacteria</taxon>
        <taxon>Moraxellales</taxon>
        <taxon>Moraxellaceae</taxon>
        <taxon>Acinetobacter</taxon>
    </lineage>
</organism>
<protein>
    <submittedName>
        <fullName evidence="4">GNAT family N-acetyltransferase</fullName>
    </submittedName>
</protein>
<dbReference type="PANTHER" id="PTHR43877:SF2">
    <property type="entry name" value="AMINOALKYLPHOSPHONATE N-ACETYLTRANSFERASE-RELATED"/>
    <property type="match status" value="1"/>
</dbReference>
<dbReference type="Gene3D" id="3.40.630.30">
    <property type="match status" value="1"/>
</dbReference>
<evidence type="ECO:0000313" key="4">
    <source>
        <dbReference type="EMBL" id="RZF51173.1"/>
    </source>
</evidence>
<dbReference type="PROSITE" id="PS51186">
    <property type="entry name" value="GNAT"/>
    <property type="match status" value="1"/>
</dbReference>
<dbReference type="SUPFAM" id="SSF55729">
    <property type="entry name" value="Acyl-CoA N-acyltransferases (Nat)"/>
    <property type="match status" value="1"/>
</dbReference>
<dbReference type="GO" id="GO:0016747">
    <property type="term" value="F:acyltransferase activity, transferring groups other than amino-acyl groups"/>
    <property type="evidence" value="ECO:0007669"/>
    <property type="project" value="InterPro"/>
</dbReference>
<accession>A0A4Q6X9D7</accession>
<dbReference type="PANTHER" id="PTHR43877">
    <property type="entry name" value="AMINOALKYLPHOSPHONATE N-ACETYLTRANSFERASE-RELATED-RELATED"/>
    <property type="match status" value="1"/>
</dbReference>
<dbReference type="InterPro" id="IPR050832">
    <property type="entry name" value="Bact_Acetyltransf"/>
</dbReference>
<keyword evidence="1 4" id="KW-0808">Transferase</keyword>
<evidence type="ECO:0000256" key="2">
    <source>
        <dbReference type="ARBA" id="ARBA00023315"/>
    </source>
</evidence>